<dbReference type="Proteomes" id="UP000182412">
    <property type="component" value="Unassembled WGS sequence"/>
</dbReference>
<sequence>MDYILMNCAVQGLKYRMYLTFPRALRYLK</sequence>
<accession>A0A1H0VFR1</accession>
<protein>
    <submittedName>
        <fullName evidence="1">Uncharacterized protein</fullName>
    </submittedName>
</protein>
<evidence type="ECO:0000313" key="2">
    <source>
        <dbReference type="Proteomes" id="UP000182412"/>
    </source>
</evidence>
<dbReference type="AlphaFoldDB" id="A0A1H0VFR1"/>
<proteinExistence type="predicted"/>
<name>A0A1H0VFR1_SELRU</name>
<organism evidence="1 2">
    <name type="scientific">Selenomonas ruminantium</name>
    <dbReference type="NCBI Taxonomy" id="971"/>
    <lineage>
        <taxon>Bacteria</taxon>
        <taxon>Bacillati</taxon>
        <taxon>Bacillota</taxon>
        <taxon>Negativicutes</taxon>
        <taxon>Selenomonadales</taxon>
        <taxon>Selenomonadaceae</taxon>
        <taxon>Selenomonas</taxon>
    </lineage>
</organism>
<reference evidence="1 2" key="1">
    <citation type="submission" date="2016-10" db="EMBL/GenBank/DDBJ databases">
        <authorList>
            <person name="de Groot N.N."/>
        </authorList>
    </citation>
    <scope>NUCLEOTIDE SEQUENCE [LARGE SCALE GENOMIC DNA]</scope>
    <source>
        <strain evidence="1 2">S137</strain>
    </source>
</reference>
<evidence type="ECO:0000313" key="1">
    <source>
        <dbReference type="EMBL" id="SDP77191.1"/>
    </source>
</evidence>
<dbReference type="EMBL" id="FNJQ01000053">
    <property type="protein sequence ID" value="SDP77191.1"/>
    <property type="molecule type" value="Genomic_DNA"/>
</dbReference>
<gene>
    <name evidence="1" type="ORF">SAMN05216366_15321</name>
</gene>